<dbReference type="EMBL" id="KK104434">
    <property type="protein sequence ID" value="KIY93922.1"/>
    <property type="molecule type" value="Genomic_DNA"/>
</dbReference>
<proteinExistence type="predicted"/>
<evidence type="ECO:0000313" key="3">
    <source>
        <dbReference type="Proteomes" id="UP000054498"/>
    </source>
</evidence>
<protein>
    <submittedName>
        <fullName evidence="2">Uncharacterized protein</fullName>
    </submittedName>
</protein>
<organism evidence="2 3">
    <name type="scientific">Monoraphidium neglectum</name>
    <dbReference type="NCBI Taxonomy" id="145388"/>
    <lineage>
        <taxon>Eukaryota</taxon>
        <taxon>Viridiplantae</taxon>
        <taxon>Chlorophyta</taxon>
        <taxon>core chlorophytes</taxon>
        <taxon>Chlorophyceae</taxon>
        <taxon>CS clade</taxon>
        <taxon>Sphaeropleales</taxon>
        <taxon>Selenastraceae</taxon>
        <taxon>Monoraphidium</taxon>
    </lineage>
</organism>
<feature type="compositionally biased region" description="Low complexity" evidence="1">
    <location>
        <begin position="49"/>
        <end position="96"/>
    </location>
</feature>
<evidence type="ECO:0000256" key="1">
    <source>
        <dbReference type="SAM" id="MobiDB-lite"/>
    </source>
</evidence>
<gene>
    <name evidence="2" type="ORF">MNEG_14038</name>
</gene>
<feature type="non-terminal residue" evidence="2">
    <location>
        <position position="155"/>
    </location>
</feature>
<feature type="region of interest" description="Disordered" evidence="1">
    <location>
        <begin position="49"/>
        <end position="105"/>
    </location>
</feature>
<dbReference type="AlphaFoldDB" id="A0A0D2J1L5"/>
<dbReference type="KEGG" id="mng:MNEG_14038"/>
<evidence type="ECO:0000313" key="2">
    <source>
        <dbReference type="EMBL" id="KIY93922.1"/>
    </source>
</evidence>
<sequence>MLDNAPGSQGAALACKGGQKGGLKSGEFEEREAACDASCVPDVGAPAADGAGPRAAVLAGASWPPAQQSPSPAGSCAATDRAAATAAAQQQRARPTSDVAATSKGTAGASWMRAFACCFAPAPPSMHDAGAGGAPSARKQQQQPCDAAARDGADV</sequence>
<keyword evidence="3" id="KW-1185">Reference proteome</keyword>
<dbReference type="Proteomes" id="UP000054498">
    <property type="component" value="Unassembled WGS sequence"/>
</dbReference>
<feature type="region of interest" description="Disordered" evidence="1">
    <location>
        <begin position="1"/>
        <end position="23"/>
    </location>
</feature>
<dbReference type="RefSeq" id="XP_013892942.1">
    <property type="nucleotide sequence ID" value="XM_014037488.1"/>
</dbReference>
<name>A0A0D2J1L5_9CHLO</name>
<dbReference type="GeneID" id="25731560"/>
<accession>A0A0D2J1L5</accession>
<reference evidence="2 3" key="1">
    <citation type="journal article" date="2013" name="BMC Genomics">
        <title>Reconstruction of the lipid metabolism for the microalga Monoraphidium neglectum from its genome sequence reveals characteristics suitable for biofuel production.</title>
        <authorList>
            <person name="Bogen C."/>
            <person name="Al-Dilaimi A."/>
            <person name="Albersmeier A."/>
            <person name="Wichmann J."/>
            <person name="Grundmann M."/>
            <person name="Rupp O."/>
            <person name="Lauersen K.J."/>
            <person name="Blifernez-Klassen O."/>
            <person name="Kalinowski J."/>
            <person name="Goesmann A."/>
            <person name="Mussgnug J.H."/>
            <person name="Kruse O."/>
        </authorList>
    </citation>
    <scope>NUCLEOTIDE SEQUENCE [LARGE SCALE GENOMIC DNA]</scope>
    <source>
        <strain evidence="2 3">SAG 48.87</strain>
    </source>
</reference>
<feature type="region of interest" description="Disordered" evidence="1">
    <location>
        <begin position="126"/>
        <end position="155"/>
    </location>
</feature>